<organism evidence="1 2">
    <name type="scientific">Massilia suwonensis</name>
    <dbReference type="NCBI Taxonomy" id="648895"/>
    <lineage>
        <taxon>Bacteria</taxon>
        <taxon>Pseudomonadati</taxon>
        <taxon>Pseudomonadota</taxon>
        <taxon>Betaproteobacteria</taxon>
        <taxon>Burkholderiales</taxon>
        <taxon>Oxalobacteraceae</taxon>
        <taxon>Telluria group</taxon>
        <taxon>Massilia</taxon>
    </lineage>
</organism>
<sequence length="62" mass="6707">MNTQKQEASNTVLSTFATSIKRLFAHDATSGGSDLLQLYLLSRGSDSVRPAVIRKLRAAAQN</sequence>
<protein>
    <submittedName>
        <fullName evidence="1">Uncharacterized protein</fullName>
    </submittedName>
</protein>
<comment type="caution">
    <text evidence="1">The sequence shown here is derived from an EMBL/GenBank/DDBJ whole genome shotgun (WGS) entry which is preliminary data.</text>
</comment>
<dbReference type="EMBL" id="JBHSMR010000013">
    <property type="protein sequence ID" value="MFC5478753.1"/>
    <property type="molecule type" value="Genomic_DNA"/>
</dbReference>
<keyword evidence="2" id="KW-1185">Reference proteome</keyword>
<dbReference type="Proteomes" id="UP001596101">
    <property type="component" value="Unassembled WGS sequence"/>
</dbReference>
<evidence type="ECO:0000313" key="2">
    <source>
        <dbReference type="Proteomes" id="UP001596101"/>
    </source>
</evidence>
<evidence type="ECO:0000313" key="1">
    <source>
        <dbReference type="EMBL" id="MFC5478753.1"/>
    </source>
</evidence>
<dbReference type="RefSeq" id="WP_379755023.1">
    <property type="nucleotide sequence ID" value="NZ_JBHSMR010000013.1"/>
</dbReference>
<gene>
    <name evidence="1" type="ORF">ACFPQ5_11160</name>
</gene>
<name>A0ABW0MKI4_9BURK</name>
<accession>A0ABW0MKI4</accession>
<reference evidence="2" key="1">
    <citation type="journal article" date="2019" name="Int. J. Syst. Evol. Microbiol.">
        <title>The Global Catalogue of Microorganisms (GCM) 10K type strain sequencing project: providing services to taxonomists for standard genome sequencing and annotation.</title>
        <authorList>
            <consortium name="The Broad Institute Genomics Platform"/>
            <consortium name="The Broad Institute Genome Sequencing Center for Infectious Disease"/>
            <person name="Wu L."/>
            <person name="Ma J."/>
        </authorList>
    </citation>
    <scope>NUCLEOTIDE SEQUENCE [LARGE SCALE GENOMIC DNA]</scope>
    <source>
        <strain evidence="2">CCUG 43111</strain>
    </source>
</reference>
<proteinExistence type="predicted"/>